<proteinExistence type="predicted"/>
<evidence type="ECO:0000313" key="9">
    <source>
        <dbReference type="Proteomes" id="UP000194632"/>
    </source>
</evidence>
<feature type="transmembrane region" description="Helical" evidence="6">
    <location>
        <begin position="148"/>
        <end position="172"/>
    </location>
</feature>
<dbReference type="PANTHER" id="PTHR43124:SF3">
    <property type="entry name" value="CHLORAMPHENICOL EFFLUX PUMP RV0191"/>
    <property type="match status" value="1"/>
</dbReference>
<gene>
    <name evidence="8" type="ORF">CA982_01395</name>
</gene>
<feature type="domain" description="Major facilitator superfamily (MFS) profile" evidence="7">
    <location>
        <begin position="19"/>
        <end position="385"/>
    </location>
</feature>
<accession>A0A2C9ZJU9</accession>
<feature type="transmembrane region" description="Helical" evidence="6">
    <location>
        <begin position="306"/>
        <end position="325"/>
    </location>
</feature>
<sequence length="385" mass="38999">MGWRGRTLPPRAVIGAVTLLRYGSLGAALFVYLTAELFPIGAQSELAAGLACPPARIGLLLSVYAVVAAAVTLPLLAVTRRYDQRTVLVVCVSVLAVSQVGFAFSDDFASAAAWRAPAAAVHGIVWSQATVVAARLSPPNRVARASAAVFVGSTLALVAGAPLTATLAHVMGWRATSMVIGVAAAVCAAALCAVLPSVPPHRASPPATGGAGDVGPIALVGSITVLMVTGHYVSYAFFEPLVLRGWFGYAVVAPMLAAFGIAGLLGVCLAGRRLDAHPRRVRFGVVTGLVCALCAVAIPPVIPAGVVVWGCAAAAMPVVLNTAALRSSRHRKDVASAVYVVAYQAGIAIGSATGAAVLDFVSLAALPIVSIMLIVASAALPFRTG</sequence>
<feature type="transmembrane region" description="Helical" evidence="6">
    <location>
        <begin position="12"/>
        <end position="35"/>
    </location>
</feature>
<dbReference type="STRING" id="417102.CA982_01395"/>
<dbReference type="Pfam" id="PF07690">
    <property type="entry name" value="MFS_1"/>
    <property type="match status" value="1"/>
</dbReference>
<evidence type="ECO:0000313" key="8">
    <source>
        <dbReference type="EMBL" id="OUC81029.1"/>
    </source>
</evidence>
<feature type="transmembrane region" description="Helical" evidence="6">
    <location>
        <begin position="116"/>
        <end position="136"/>
    </location>
</feature>
<organism evidence="8 9">
    <name type="scientific">Gordonia lacunae</name>
    <dbReference type="NCBI Taxonomy" id="417102"/>
    <lineage>
        <taxon>Bacteria</taxon>
        <taxon>Bacillati</taxon>
        <taxon>Actinomycetota</taxon>
        <taxon>Actinomycetes</taxon>
        <taxon>Mycobacteriales</taxon>
        <taxon>Gordoniaceae</taxon>
        <taxon>Gordonia</taxon>
    </lineage>
</organism>
<dbReference type="InterPro" id="IPR011701">
    <property type="entry name" value="MFS"/>
</dbReference>
<comment type="caution">
    <text evidence="8">The sequence shown here is derived from an EMBL/GenBank/DDBJ whole genome shotgun (WGS) entry which is preliminary data.</text>
</comment>
<feature type="transmembrane region" description="Helical" evidence="6">
    <location>
        <begin position="337"/>
        <end position="358"/>
    </location>
</feature>
<dbReference type="Gene3D" id="1.20.1250.20">
    <property type="entry name" value="MFS general substrate transporter like domains"/>
    <property type="match status" value="1"/>
</dbReference>
<evidence type="ECO:0000256" key="3">
    <source>
        <dbReference type="ARBA" id="ARBA00022692"/>
    </source>
</evidence>
<evidence type="ECO:0000256" key="1">
    <source>
        <dbReference type="ARBA" id="ARBA00004651"/>
    </source>
</evidence>
<feature type="transmembrane region" description="Helical" evidence="6">
    <location>
        <begin position="86"/>
        <end position="104"/>
    </location>
</feature>
<evidence type="ECO:0000256" key="2">
    <source>
        <dbReference type="ARBA" id="ARBA00022475"/>
    </source>
</evidence>
<feature type="transmembrane region" description="Helical" evidence="6">
    <location>
        <begin position="210"/>
        <end position="234"/>
    </location>
</feature>
<evidence type="ECO:0000256" key="5">
    <source>
        <dbReference type="ARBA" id="ARBA00023136"/>
    </source>
</evidence>
<keyword evidence="9" id="KW-1185">Reference proteome</keyword>
<dbReference type="GO" id="GO:0005886">
    <property type="term" value="C:plasma membrane"/>
    <property type="evidence" value="ECO:0007669"/>
    <property type="project" value="UniProtKB-SubCell"/>
</dbReference>
<dbReference type="GO" id="GO:0022857">
    <property type="term" value="F:transmembrane transporter activity"/>
    <property type="evidence" value="ECO:0007669"/>
    <property type="project" value="InterPro"/>
</dbReference>
<feature type="transmembrane region" description="Helical" evidence="6">
    <location>
        <begin position="246"/>
        <end position="269"/>
    </location>
</feature>
<keyword evidence="4 6" id="KW-1133">Transmembrane helix</keyword>
<dbReference type="PANTHER" id="PTHR43124">
    <property type="entry name" value="PURINE EFFLUX PUMP PBUE"/>
    <property type="match status" value="1"/>
</dbReference>
<evidence type="ECO:0000256" key="6">
    <source>
        <dbReference type="SAM" id="Phobius"/>
    </source>
</evidence>
<dbReference type="InterPro" id="IPR050189">
    <property type="entry name" value="MFS_Efflux_Transporters"/>
</dbReference>
<keyword evidence="2" id="KW-1003">Cell membrane</keyword>
<dbReference type="Proteomes" id="UP000194632">
    <property type="component" value="Unassembled WGS sequence"/>
</dbReference>
<comment type="subcellular location">
    <subcellularLocation>
        <location evidence="1">Cell membrane</location>
        <topology evidence="1">Multi-pass membrane protein</topology>
    </subcellularLocation>
</comment>
<feature type="transmembrane region" description="Helical" evidence="6">
    <location>
        <begin position="55"/>
        <end position="79"/>
    </location>
</feature>
<feature type="transmembrane region" description="Helical" evidence="6">
    <location>
        <begin position="364"/>
        <end position="382"/>
    </location>
</feature>
<feature type="transmembrane region" description="Helical" evidence="6">
    <location>
        <begin position="281"/>
        <end position="300"/>
    </location>
</feature>
<dbReference type="InterPro" id="IPR036259">
    <property type="entry name" value="MFS_trans_sf"/>
</dbReference>
<keyword evidence="3 6" id="KW-0812">Transmembrane</keyword>
<reference evidence="8 9" key="1">
    <citation type="submission" date="2017-05" db="EMBL/GenBank/DDBJ databases">
        <title>Biotechnological potential of actinobacteria isolated from South African environments.</title>
        <authorList>
            <person name="Le Roes-Hill M."/>
            <person name="Prins A."/>
            <person name="Durrell K.A."/>
        </authorList>
    </citation>
    <scope>NUCLEOTIDE SEQUENCE [LARGE SCALE GENOMIC DNA]</scope>
    <source>
        <strain evidence="8">BS2</strain>
    </source>
</reference>
<protein>
    <recommendedName>
        <fullName evidence="7">Major facilitator superfamily (MFS) profile domain-containing protein</fullName>
    </recommendedName>
</protein>
<dbReference type="SUPFAM" id="SSF103473">
    <property type="entry name" value="MFS general substrate transporter"/>
    <property type="match status" value="1"/>
</dbReference>
<dbReference type="EMBL" id="NGFO01000001">
    <property type="protein sequence ID" value="OUC81029.1"/>
    <property type="molecule type" value="Genomic_DNA"/>
</dbReference>
<evidence type="ECO:0000256" key="4">
    <source>
        <dbReference type="ARBA" id="ARBA00022989"/>
    </source>
</evidence>
<evidence type="ECO:0000259" key="7">
    <source>
        <dbReference type="PROSITE" id="PS50850"/>
    </source>
</evidence>
<dbReference type="PROSITE" id="PS50850">
    <property type="entry name" value="MFS"/>
    <property type="match status" value="1"/>
</dbReference>
<dbReference type="AlphaFoldDB" id="A0A2C9ZJU9"/>
<feature type="transmembrane region" description="Helical" evidence="6">
    <location>
        <begin position="178"/>
        <end position="198"/>
    </location>
</feature>
<keyword evidence="5 6" id="KW-0472">Membrane</keyword>
<dbReference type="InterPro" id="IPR020846">
    <property type="entry name" value="MFS_dom"/>
</dbReference>
<name>A0A2C9ZJU9_9ACTN</name>